<keyword evidence="3" id="KW-1185">Reference proteome</keyword>
<sequence length="134" mass="14458">MRVHDRSGRQPATTAARRLNRVLEQFGITAEVHEGQGIALVAICADLVAWTDGRCYFWWSGTVSSSTGRRVYNYCPADDTVTTARRLADRYAELRPGRPAPPPVPVPPVLERPAPGAAGTPPVPPWPAGAEEAS</sequence>
<feature type="compositionally biased region" description="Low complexity" evidence="1">
    <location>
        <begin position="111"/>
        <end position="120"/>
    </location>
</feature>
<proteinExistence type="predicted"/>
<organism evidence="2 3">
    <name type="scientific">Sphaerisporangium rufum</name>
    <dbReference type="NCBI Taxonomy" id="1381558"/>
    <lineage>
        <taxon>Bacteria</taxon>
        <taxon>Bacillati</taxon>
        <taxon>Actinomycetota</taxon>
        <taxon>Actinomycetes</taxon>
        <taxon>Streptosporangiales</taxon>
        <taxon>Streptosporangiaceae</taxon>
        <taxon>Sphaerisporangium</taxon>
    </lineage>
</organism>
<feature type="compositionally biased region" description="Pro residues" evidence="1">
    <location>
        <begin position="98"/>
        <end position="110"/>
    </location>
</feature>
<evidence type="ECO:0000256" key="1">
    <source>
        <dbReference type="SAM" id="MobiDB-lite"/>
    </source>
</evidence>
<reference evidence="2" key="1">
    <citation type="submission" date="2021-01" db="EMBL/GenBank/DDBJ databases">
        <title>Whole genome shotgun sequence of Sphaerisporangium rufum NBRC 109079.</title>
        <authorList>
            <person name="Komaki H."/>
            <person name="Tamura T."/>
        </authorList>
    </citation>
    <scope>NUCLEOTIDE SEQUENCE</scope>
    <source>
        <strain evidence="2">NBRC 109079</strain>
    </source>
</reference>
<gene>
    <name evidence="2" type="ORF">Sru01_35700</name>
</gene>
<dbReference type="RefSeq" id="WP_203986918.1">
    <property type="nucleotide sequence ID" value="NZ_BOOU01000051.1"/>
</dbReference>
<evidence type="ECO:0000313" key="3">
    <source>
        <dbReference type="Proteomes" id="UP000655287"/>
    </source>
</evidence>
<accession>A0A919R3F1</accession>
<name>A0A919R3F1_9ACTN</name>
<feature type="region of interest" description="Disordered" evidence="1">
    <location>
        <begin position="92"/>
        <end position="134"/>
    </location>
</feature>
<dbReference type="AlphaFoldDB" id="A0A919R3F1"/>
<protein>
    <submittedName>
        <fullName evidence="2">Uncharacterized protein</fullName>
    </submittedName>
</protein>
<dbReference type="EMBL" id="BOOU01000051">
    <property type="protein sequence ID" value="GII78588.1"/>
    <property type="molecule type" value="Genomic_DNA"/>
</dbReference>
<comment type="caution">
    <text evidence="2">The sequence shown here is derived from an EMBL/GenBank/DDBJ whole genome shotgun (WGS) entry which is preliminary data.</text>
</comment>
<evidence type="ECO:0000313" key="2">
    <source>
        <dbReference type="EMBL" id="GII78588.1"/>
    </source>
</evidence>
<dbReference type="Proteomes" id="UP000655287">
    <property type="component" value="Unassembled WGS sequence"/>
</dbReference>